<accession>A0AAF0ZVP4</accession>
<proteinExistence type="predicted"/>
<name>A0AAF0ZVP4_SOLVR</name>
<dbReference type="Proteomes" id="UP001234989">
    <property type="component" value="Chromosome 10"/>
</dbReference>
<organism evidence="1 2">
    <name type="scientific">Solanum verrucosum</name>
    <dbReference type="NCBI Taxonomy" id="315347"/>
    <lineage>
        <taxon>Eukaryota</taxon>
        <taxon>Viridiplantae</taxon>
        <taxon>Streptophyta</taxon>
        <taxon>Embryophyta</taxon>
        <taxon>Tracheophyta</taxon>
        <taxon>Spermatophyta</taxon>
        <taxon>Magnoliopsida</taxon>
        <taxon>eudicotyledons</taxon>
        <taxon>Gunneridae</taxon>
        <taxon>Pentapetalae</taxon>
        <taxon>asterids</taxon>
        <taxon>lamiids</taxon>
        <taxon>Solanales</taxon>
        <taxon>Solanaceae</taxon>
        <taxon>Solanoideae</taxon>
        <taxon>Solaneae</taxon>
        <taxon>Solanum</taxon>
    </lineage>
</organism>
<evidence type="ECO:0000313" key="2">
    <source>
        <dbReference type="Proteomes" id="UP001234989"/>
    </source>
</evidence>
<dbReference type="EMBL" id="CP133621">
    <property type="protein sequence ID" value="WMV51095.1"/>
    <property type="molecule type" value="Genomic_DNA"/>
</dbReference>
<sequence length="119" mass="13435">MSVDQGPFYPASDTNNGQPAQIVVRSMVRRSDRSYMLFQLYSILHAQYLSSTDAYSALHLLVMYVQVLSIQIMHRSVLDLHFSRINGESSYSEDNSHEFLFSIFSPLVSVLLDIVGACP</sequence>
<gene>
    <name evidence="1" type="ORF">MTR67_044480</name>
</gene>
<keyword evidence="2" id="KW-1185">Reference proteome</keyword>
<evidence type="ECO:0000313" key="1">
    <source>
        <dbReference type="EMBL" id="WMV51095.1"/>
    </source>
</evidence>
<dbReference type="AlphaFoldDB" id="A0AAF0ZVP4"/>
<protein>
    <submittedName>
        <fullName evidence="1">Uncharacterized protein</fullName>
    </submittedName>
</protein>
<reference evidence="1" key="1">
    <citation type="submission" date="2023-08" db="EMBL/GenBank/DDBJ databases">
        <title>A de novo genome assembly of Solanum verrucosum Schlechtendal, a Mexican diploid species geographically isolated from the other diploid A-genome species in potato relatives.</title>
        <authorList>
            <person name="Hosaka K."/>
        </authorList>
    </citation>
    <scope>NUCLEOTIDE SEQUENCE</scope>
    <source>
        <tissue evidence="1">Young leaves</tissue>
    </source>
</reference>
<feature type="non-terminal residue" evidence="1">
    <location>
        <position position="119"/>
    </location>
</feature>